<gene>
    <name evidence="1" type="ORF">F0562_019189</name>
</gene>
<dbReference type="Proteomes" id="UP000325577">
    <property type="component" value="Linkage Group LG9"/>
</dbReference>
<keyword evidence="2" id="KW-1185">Reference proteome</keyword>
<protein>
    <submittedName>
        <fullName evidence="1">Uncharacterized protein</fullName>
    </submittedName>
</protein>
<accession>A0A5J4ZC55</accession>
<dbReference type="AlphaFoldDB" id="A0A5J4ZC55"/>
<reference evidence="1 2" key="1">
    <citation type="submission" date="2019-09" db="EMBL/GenBank/DDBJ databases">
        <title>A chromosome-level genome assembly of the Chinese tupelo Nyssa sinensis.</title>
        <authorList>
            <person name="Yang X."/>
            <person name="Kang M."/>
            <person name="Yang Y."/>
            <person name="Xiong H."/>
            <person name="Wang M."/>
            <person name="Zhang Z."/>
            <person name="Wang Z."/>
            <person name="Wu H."/>
            <person name="Ma T."/>
            <person name="Liu J."/>
            <person name="Xi Z."/>
        </authorList>
    </citation>
    <scope>NUCLEOTIDE SEQUENCE [LARGE SCALE GENOMIC DNA]</scope>
    <source>
        <strain evidence="1">J267</strain>
        <tissue evidence="1">Leaf</tissue>
    </source>
</reference>
<sequence>MYLRSSVTPIQRLGRLFTPRKIFSAMCIMQHTYFLAFLNSLWKTSWKEVSDGGNEVMALYPESSAKRTILPPGHLCFFFESRDSTFQEVFQSEFWSHKSTLIKGRIIDLDISKPNLSMHTEWSCIVSDASPSLSCAEKRVQISYIHISCKLKSSTRERERGSGRRQLSGCASRWLNWWKL</sequence>
<evidence type="ECO:0000313" key="1">
    <source>
        <dbReference type="EMBL" id="KAA8516010.1"/>
    </source>
</evidence>
<proteinExistence type="predicted"/>
<organism evidence="1 2">
    <name type="scientific">Nyssa sinensis</name>
    <dbReference type="NCBI Taxonomy" id="561372"/>
    <lineage>
        <taxon>Eukaryota</taxon>
        <taxon>Viridiplantae</taxon>
        <taxon>Streptophyta</taxon>
        <taxon>Embryophyta</taxon>
        <taxon>Tracheophyta</taxon>
        <taxon>Spermatophyta</taxon>
        <taxon>Magnoliopsida</taxon>
        <taxon>eudicotyledons</taxon>
        <taxon>Gunneridae</taxon>
        <taxon>Pentapetalae</taxon>
        <taxon>asterids</taxon>
        <taxon>Cornales</taxon>
        <taxon>Nyssaceae</taxon>
        <taxon>Nyssa</taxon>
    </lineage>
</organism>
<name>A0A5J4ZC55_9ASTE</name>
<evidence type="ECO:0000313" key="2">
    <source>
        <dbReference type="Proteomes" id="UP000325577"/>
    </source>
</evidence>
<dbReference type="EMBL" id="CM018052">
    <property type="protein sequence ID" value="KAA8516010.1"/>
    <property type="molecule type" value="Genomic_DNA"/>
</dbReference>